<dbReference type="InterPro" id="IPR038071">
    <property type="entry name" value="UROD/MetE-like_sf"/>
</dbReference>
<proteinExistence type="predicted"/>
<organism evidence="1 2">
    <name type="scientific">Candidatus Desantisbacteria bacterium CG_4_10_14_0_8_um_filter_48_22</name>
    <dbReference type="NCBI Taxonomy" id="1974543"/>
    <lineage>
        <taxon>Bacteria</taxon>
        <taxon>Candidatus Desantisiibacteriota</taxon>
    </lineage>
</organism>
<gene>
    <name evidence="1" type="ORF">COY52_01780</name>
</gene>
<reference evidence="2" key="1">
    <citation type="submission" date="2017-09" db="EMBL/GenBank/DDBJ databases">
        <title>Depth-based differentiation of microbial function through sediment-hosted aquifers and enrichment of novel symbionts in the deep terrestrial subsurface.</title>
        <authorList>
            <person name="Probst A.J."/>
            <person name="Ladd B."/>
            <person name="Jarett J.K."/>
            <person name="Geller-Mcgrath D.E."/>
            <person name="Sieber C.M.K."/>
            <person name="Emerson J.B."/>
            <person name="Anantharaman K."/>
            <person name="Thomas B.C."/>
            <person name="Malmstrom R."/>
            <person name="Stieglmeier M."/>
            <person name="Klingl A."/>
            <person name="Woyke T."/>
            <person name="Ryan C.M."/>
            <person name="Banfield J.F."/>
        </authorList>
    </citation>
    <scope>NUCLEOTIDE SEQUENCE [LARGE SCALE GENOMIC DNA]</scope>
</reference>
<name>A0A2M7SER9_9BACT</name>
<dbReference type="Proteomes" id="UP000229307">
    <property type="component" value="Unassembled WGS sequence"/>
</dbReference>
<sequence length="279" mass="31546">MSFEAVLDTIARKKVKGIPTWIVHTMDFDILDELAGEKPGTYLKDPVGTYLKAQKNAGVDFIDQFIPENPLSMRRDGFESGTQKGATTGAEKIVLDGMVIDSPEAVIEHLEKIAFPQLEKAKETFDEEKTAKEIISSEKAIQERIGSSILKVPYGFVLFPVFRYGWYGYVNYFTAYALYPEIMEKDFKLQADYAEMHNRAAAKAIIEEEMPLLCRSDHDMTDSRGTLVDIKSLEKIWFPHFKRAMRPVVSIPGMNVIWHCDGNLMAMISMLLDAGLKGF</sequence>
<accession>A0A2M7SER9</accession>
<dbReference type="EMBL" id="PFMR01000055">
    <property type="protein sequence ID" value="PIZ17974.1"/>
    <property type="molecule type" value="Genomic_DNA"/>
</dbReference>
<protein>
    <recommendedName>
        <fullName evidence="3">Uroporphyrinogen decarboxylase (URO-D) domain-containing protein</fullName>
    </recommendedName>
</protein>
<evidence type="ECO:0000313" key="1">
    <source>
        <dbReference type="EMBL" id="PIZ17974.1"/>
    </source>
</evidence>
<evidence type="ECO:0000313" key="2">
    <source>
        <dbReference type="Proteomes" id="UP000229307"/>
    </source>
</evidence>
<dbReference type="AlphaFoldDB" id="A0A2M7SER9"/>
<dbReference type="Gene3D" id="3.20.20.210">
    <property type="match status" value="1"/>
</dbReference>
<evidence type="ECO:0008006" key="3">
    <source>
        <dbReference type="Google" id="ProtNLM"/>
    </source>
</evidence>
<comment type="caution">
    <text evidence="1">The sequence shown here is derived from an EMBL/GenBank/DDBJ whole genome shotgun (WGS) entry which is preliminary data.</text>
</comment>